<gene>
    <name evidence="2" type="ORF">CBF29_09580</name>
</gene>
<keyword evidence="3" id="KW-1185">Reference proteome</keyword>
<comment type="caution">
    <text evidence="2">The sequence shown here is derived from an EMBL/GenBank/DDBJ whole genome shotgun (WGS) entry which is preliminary data.</text>
</comment>
<keyword evidence="1" id="KW-0812">Transmembrane</keyword>
<organism evidence="2 3">
    <name type="scientific">Vagococcus elongatus</name>
    <dbReference type="NCBI Taxonomy" id="180344"/>
    <lineage>
        <taxon>Bacteria</taxon>
        <taxon>Bacillati</taxon>
        <taxon>Bacillota</taxon>
        <taxon>Bacilli</taxon>
        <taxon>Lactobacillales</taxon>
        <taxon>Enterococcaceae</taxon>
        <taxon>Vagococcus</taxon>
    </lineage>
</organism>
<keyword evidence="1" id="KW-0472">Membrane</keyword>
<evidence type="ECO:0000313" key="3">
    <source>
        <dbReference type="Proteomes" id="UP000287605"/>
    </source>
</evidence>
<proteinExistence type="predicted"/>
<reference evidence="2 3" key="1">
    <citation type="submission" date="2017-05" db="EMBL/GenBank/DDBJ databases">
        <title>Vagococcus spp. assemblies.</title>
        <authorList>
            <person name="Gulvik C.A."/>
        </authorList>
    </citation>
    <scope>NUCLEOTIDE SEQUENCE [LARGE SCALE GENOMIC DNA]</scope>
    <source>
        <strain evidence="2 3">CCUG 51432</strain>
    </source>
</reference>
<dbReference type="RefSeq" id="WP_126809511.1">
    <property type="nucleotide sequence ID" value="NZ_NGKA01000014.1"/>
</dbReference>
<protein>
    <submittedName>
        <fullName evidence="2">Uncharacterized protein</fullName>
    </submittedName>
</protein>
<accession>A0A430AR80</accession>
<feature type="transmembrane region" description="Helical" evidence="1">
    <location>
        <begin position="44"/>
        <end position="64"/>
    </location>
</feature>
<dbReference type="AlphaFoldDB" id="A0A430AR80"/>
<evidence type="ECO:0000256" key="1">
    <source>
        <dbReference type="SAM" id="Phobius"/>
    </source>
</evidence>
<dbReference type="OrthoDB" id="9964329at2"/>
<keyword evidence="1" id="KW-1133">Transmembrane helix</keyword>
<sequence length="99" mass="11005">MNNAIIQIICGIIIFVSILYYLKVMPSYRQTDRGNRVLSAASQLTFSSYMVGFALILIVISIQGMSTRNFIQSCLLHATIVSVVNAGSIIFYNIKLPKN</sequence>
<dbReference type="EMBL" id="NGKA01000014">
    <property type="protein sequence ID" value="RSU10533.1"/>
    <property type="molecule type" value="Genomic_DNA"/>
</dbReference>
<dbReference type="Proteomes" id="UP000287605">
    <property type="component" value="Unassembled WGS sequence"/>
</dbReference>
<name>A0A430AR80_9ENTE</name>
<feature type="transmembrane region" description="Helical" evidence="1">
    <location>
        <begin position="6"/>
        <end position="23"/>
    </location>
</feature>
<evidence type="ECO:0000313" key="2">
    <source>
        <dbReference type="EMBL" id="RSU10533.1"/>
    </source>
</evidence>
<feature type="transmembrane region" description="Helical" evidence="1">
    <location>
        <begin position="70"/>
        <end position="94"/>
    </location>
</feature>